<accession>A0AAD1VNS7</accession>
<sequence length="176" mass="20227">MRLDNIADTSAVSAHEYTQGLVFQRSGDQSNYVTQYFLVAKLDAQLTSINKQITNSFIAIKTELADLSMKVTCVEEKITKMDEQLTTLQGADNNIDNKVYQINLKLRDLEDHAKRCNLRFRNVPEDITQDQRKDFLLSYFQELSVSIEDQHPILERTHRLMKPKGVPSPQPRDVIA</sequence>
<evidence type="ECO:0000313" key="1">
    <source>
        <dbReference type="EMBL" id="CAH2246070.1"/>
    </source>
</evidence>
<dbReference type="PANTHER" id="PTHR11505">
    <property type="entry name" value="L1 TRANSPOSABLE ELEMENT-RELATED"/>
    <property type="match status" value="1"/>
</dbReference>
<keyword evidence="2" id="KW-1185">Reference proteome</keyword>
<organism evidence="1 2">
    <name type="scientific">Pelobates cultripes</name>
    <name type="common">Western spadefoot toad</name>
    <dbReference type="NCBI Taxonomy" id="61616"/>
    <lineage>
        <taxon>Eukaryota</taxon>
        <taxon>Metazoa</taxon>
        <taxon>Chordata</taxon>
        <taxon>Craniata</taxon>
        <taxon>Vertebrata</taxon>
        <taxon>Euteleostomi</taxon>
        <taxon>Amphibia</taxon>
        <taxon>Batrachia</taxon>
        <taxon>Anura</taxon>
        <taxon>Pelobatoidea</taxon>
        <taxon>Pelobatidae</taxon>
        <taxon>Pelobates</taxon>
    </lineage>
</organism>
<dbReference type="AlphaFoldDB" id="A0AAD1VNS7"/>
<proteinExistence type="predicted"/>
<dbReference type="EMBL" id="OW240913">
    <property type="protein sequence ID" value="CAH2246070.1"/>
    <property type="molecule type" value="Genomic_DNA"/>
</dbReference>
<dbReference type="Proteomes" id="UP001295444">
    <property type="component" value="Chromosome 02"/>
</dbReference>
<evidence type="ECO:0000313" key="2">
    <source>
        <dbReference type="Proteomes" id="UP001295444"/>
    </source>
</evidence>
<gene>
    <name evidence="1" type="ORF">PECUL_23A038495</name>
</gene>
<reference evidence="1" key="1">
    <citation type="submission" date="2022-03" db="EMBL/GenBank/DDBJ databases">
        <authorList>
            <person name="Alioto T."/>
            <person name="Alioto T."/>
            <person name="Gomez Garrido J."/>
        </authorList>
    </citation>
    <scope>NUCLEOTIDE SEQUENCE</scope>
</reference>
<name>A0AAD1VNS7_PELCU</name>
<dbReference type="Gene3D" id="3.30.70.1820">
    <property type="entry name" value="L1 transposable element, RRM domain"/>
    <property type="match status" value="1"/>
</dbReference>
<protein>
    <submittedName>
        <fullName evidence="1">Uncharacterized protein</fullName>
    </submittedName>
</protein>
<dbReference type="InterPro" id="IPR004244">
    <property type="entry name" value="Transposase_22"/>
</dbReference>